<dbReference type="InterPro" id="IPR032508">
    <property type="entry name" value="FecR_C"/>
</dbReference>
<keyword evidence="1" id="KW-1133">Transmembrane helix</keyword>
<proteinExistence type="predicted"/>
<keyword evidence="5" id="KW-1185">Reference proteome</keyword>
<protein>
    <submittedName>
        <fullName evidence="4">FecR protein</fullName>
    </submittedName>
</protein>
<dbReference type="InterPro" id="IPR006860">
    <property type="entry name" value="FecR"/>
</dbReference>
<keyword evidence="1" id="KW-0472">Membrane</keyword>
<dbReference type="Gene3D" id="2.60.120.1440">
    <property type="match status" value="1"/>
</dbReference>
<dbReference type="Pfam" id="PF04773">
    <property type="entry name" value="FecR"/>
    <property type="match status" value="1"/>
</dbReference>
<name>A0A1G8BTI8_9SPHI</name>
<gene>
    <name evidence="4" type="ORF">SAMN05421827_12248</name>
</gene>
<dbReference type="PANTHER" id="PTHR30273:SF2">
    <property type="entry name" value="PROTEIN FECR"/>
    <property type="match status" value="1"/>
</dbReference>
<dbReference type="InterPro" id="IPR012373">
    <property type="entry name" value="Ferrdict_sens_TM"/>
</dbReference>
<feature type="domain" description="Protein FecR C-terminal" evidence="3">
    <location>
        <begin position="317"/>
        <end position="385"/>
    </location>
</feature>
<sequence length="387" mass="43273">MNNTRIHELLKLYLDDSASDLEQSELWDYVNNPFYDAELKHLIGQAFDQQVDGVELTEQEQQNFLDFIYAIDKPVTRRFIKSWPLLTGIAAAIALVVLGVFFFNYRNNGHAYSEVLAAQNRIPGTFDATLTLANGKKIKLSDATNGEIAKEAGISVTKTADGQLVYEIKGKTGAAENINTLSTAKGETYILTLPDKSKVWLNAASIITYSTTFREHGVRKVKLEGEAYFEISKDKTHPFIVQTAKQEVEVLGTHFNINSYHDEPATATTLLEGSVKVKAGKVYKVIKPGQQAINNQGSIAVQQVDVDNVLDWKNGDFYLNHIAFKTAMRKIARWYDMEVIYDDTVPDNMESGGWISRDKPLSSVLKSIESSGLVKFKVVGRKIYVTE</sequence>
<feature type="transmembrane region" description="Helical" evidence="1">
    <location>
        <begin position="83"/>
        <end position="103"/>
    </location>
</feature>
<evidence type="ECO:0000313" key="5">
    <source>
        <dbReference type="Proteomes" id="UP000199643"/>
    </source>
</evidence>
<dbReference type="Pfam" id="PF16344">
    <property type="entry name" value="FecR_C"/>
    <property type="match status" value="1"/>
</dbReference>
<evidence type="ECO:0000259" key="2">
    <source>
        <dbReference type="Pfam" id="PF04773"/>
    </source>
</evidence>
<evidence type="ECO:0000313" key="4">
    <source>
        <dbReference type="EMBL" id="SDH36414.1"/>
    </source>
</evidence>
<reference evidence="5" key="1">
    <citation type="submission" date="2016-10" db="EMBL/GenBank/DDBJ databases">
        <authorList>
            <person name="Varghese N."/>
            <person name="Submissions S."/>
        </authorList>
    </citation>
    <scope>NUCLEOTIDE SEQUENCE [LARGE SCALE GENOMIC DNA]</scope>
    <source>
        <strain evidence="5">DSM 17933</strain>
    </source>
</reference>
<dbReference type="Gene3D" id="3.55.50.30">
    <property type="match status" value="1"/>
</dbReference>
<accession>A0A1G8BTI8</accession>
<dbReference type="EMBL" id="FNCH01000022">
    <property type="protein sequence ID" value="SDH36414.1"/>
    <property type="molecule type" value="Genomic_DNA"/>
</dbReference>
<evidence type="ECO:0000256" key="1">
    <source>
        <dbReference type="SAM" id="Phobius"/>
    </source>
</evidence>
<dbReference type="PANTHER" id="PTHR30273">
    <property type="entry name" value="PERIPLASMIC SIGNAL SENSOR AND SIGMA FACTOR ACTIVATOR FECR-RELATED"/>
    <property type="match status" value="1"/>
</dbReference>
<dbReference type="GO" id="GO:0016989">
    <property type="term" value="F:sigma factor antagonist activity"/>
    <property type="evidence" value="ECO:0007669"/>
    <property type="project" value="TreeGrafter"/>
</dbReference>
<feature type="domain" description="FecR protein" evidence="2">
    <location>
        <begin position="180"/>
        <end position="276"/>
    </location>
</feature>
<dbReference type="RefSeq" id="WP_090503530.1">
    <property type="nucleotide sequence ID" value="NZ_FNCH01000022.1"/>
</dbReference>
<dbReference type="STRING" id="405671.SAMN05421827_12248"/>
<dbReference type="OrthoDB" id="1099963at2"/>
<dbReference type="Proteomes" id="UP000199643">
    <property type="component" value="Unassembled WGS sequence"/>
</dbReference>
<organism evidence="4 5">
    <name type="scientific">Pedobacter terrae</name>
    <dbReference type="NCBI Taxonomy" id="405671"/>
    <lineage>
        <taxon>Bacteria</taxon>
        <taxon>Pseudomonadati</taxon>
        <taxon>Bacteroidota</taxon>
        <taxon>Sphingobacteriia</taxon>
        <taxon>Sphingobacteriales</taxon>
        <taxon>Sphingobacteriaceae</taxon>
        <taxon>Pedobacter</taxon>
    </lineage>
</organism>
<keyword evidence="1" id="KW-0812">Transmembrane</keyword>
<dbReference type="AlphaFoldDB" id="A0A1G8BTI8"/>
<evidence type="ECO:0000259" key="3">
    <source>
        <dbReference type="Pfam" id="PF16344"/>
    </source>
</evidence>